<name>A0A2M4C723_9DIPT</name>
<protein>
    <submittedName>
        <fullName evidence="2">Putative secreted protein</fullName>
    </submittedName>
</protein>
<accession>A0A2M4C723</accession>
<dbReference type="EMBL" id="GGFJ01011969">
    <property type="protein sequence ID" value="MBW61110.1"/>
    <property type="molecule type" value="Transcribed_RNA"/>
</dbReference>
<feature type="region of interest" description="Disordered" evidence="1">
    <location>
        <begin position="1"/>
        <end position="26"/>
    </location>
</feature>
<evidence type="ECO:0000256" key="1">
    <source>
        <dbReference type="SAM" id="MobiDB-lite"/>
    </source>
</evidence>
<evidence type="ECO:0000313" key="2">
    <source>
        <dbReference type="EMBL" id="MBW61110.1"/>
    </source>
</evidence>
<organism evidence="2">
    <name type="scientific">Anopheles marajoara</name>
    <dbReference type="NCBI Taxonomy" id="58244"/>
    <lineage>
        <taxon>Eukaryota</taxon>
        <taxon>Metazoa</taxon>
        <taxon>Ecdysozoa</taxon>
        <taxon>Arthropoda</taxon>
        <taxon>Hexapoda</taxon>
        <taxon>Insecta</taxon>
        <taxon>Pterygota</taxon>
        <taxon>Neoptera</taxon>
        <taxon>Endopterygota</taxon>
        <taxon>Diptera</taxon>
        <taxon>Nematocera</taxon>
        <taxon>Culicoidea</taxon>
        <taxon>Culicidae</taxon>
        <taxon>Anophelinae</taxon>
        <taxon>Anopheles</taxon>
    </lineage>
</organism>
<reference evidence="2" key="1">
    <citation type="submission" date="2018-01" db="EMBL/GenBank/DDBJ databases">
        <title>An insight into the sialome of Amazonian anophelines.</title>
        <authorList>
            <person name="Ribeiro J.M."/>
            <person name="Scarpassa V."/>
            <person name="Calvo E."/>
        </authorList>
    </citation>
    <scope>NUCLEOTIDE SEQUENCE</scope>
    <source>
        <tissue evidence="2">Salivary glands</tissue>
    </source>
</reference>
<feature type="compositionally biased region" description="Basic residues" evidence="1">
    <location>
        <begin position="1"/>
        <end position="15"/>
    </location>
</feature>
<dbReference type="AlphaFoldDB" id="A0A2M4C723"/>
<proteinExistence type="predicted"/>
<sequence>MSHRKRAAWRRRPPHRPPSTIAAAAAAPRSWLEEPWIPLVARRKEVPGTKSNRMAKRNRHRWPLQRSLQTVISRTASTVITAQRNRKRHRSAARLPAPMKMLRAAIRQREPVLLVEAARQRTIQMM</sequence>